<dbReference type="SUPFAM" id="SSF52200">
    <property type="entry name" value="Toll/Interleukin receptor TIR domain"/>
    <property type="match status" value="1"/>
</dbReference>
<keyword evidence="4" id="KW-0520">NAD</keyword>
<dbReference type="Gene3D" id="1.10.8.430">
    <property type="entry name" value="Helical domain of apoptotic protease-activating factors"/>
    <property type="match status" value="1"/>
</dbReference>
<organism evidence="6 7">
    <name type="scientific">Lithocarpus litseifolius</name>
    <dbReference type="NCBI Taxonomy" id="425828"/>
    <lineage>
        <taxon>Eukaryota</taxon>
        <taxon>Viridiplantae</taxon>
        <taxon>Streptophyta</taxon>
        <taxon>Embryophyta</taxon>
        <taxon>Tracheophyta</taxon>
        <taxon>Spermatophyta</taxon>
        <taxon>Magnoliopsida</taxon>
        <taxon>eudicotyledons</taxon>
        <taxon>Gunneridae</taxon>
        <taxon>Pentapetalae</taxon>
        <taxon>rosids</taxon>
        <taxon>fabids</taxon>
        <taxon>Fagales</taxon>
        <taxon>Fagaceae</taxon>
        <taxon>Lithocarpus</taxon>
    </lineage>
</organism>
<dbReference type="Gene3D" id="3.40.50.10140">
    <property type="entry name" value="Toll/interleukin-1 receptor homology (TIR) domain"/>
    <property type="match status" value="1"/>
</dbReference>
<dbReference type="Gene3D" id="3.80.10.10">
    <property type="entry name" value="Ribonuclease Inhibitor"/>
    <property type="match status" value="2"/>
</dbReference>
<comment type="caution">
    <text evidence="6">The sequence shown here is derived from an EMBL/GenBank/DDBJ whole genome shotgun (WGS) entry which is preliminary data.</text>
</comment>
<dbReference type="InterPro" id="IPR003593">
    <property type="entry name" value="AAA+_ATPase"/>
</dbReference>
<gene>
    <name evidence="6" type="ORF">SO802_027876</name>
</gene>
<dbReference type="InterPro" id="IPR027417">
    <property type="entry name" value="P-loop_NTPase"/>
</dbReference>
<dbReference type="InterPro" id="IPR035897">
    <property type="entry name" value="Toll_tir_struct_dom_sf"/>
</dbReference>
<dbReference type="InterPro" id="IPR002182">
    <property type="entry name" value="NB-ARC"/>
</dbReference>
<dbReference type="Pfam" id="PF23282">
    <property type="entry name" value="WHD_ROQ1"/>
    <property type="match status" value="1"/>
</dbReference>
<evidence type="ECO:0000256" key="3">
    <source>
        <dbReference type="ARBA" id="ARBA00022821"/>
    </source>
</evidence>
<keyword evidence="7" id="KW-1185">Reference proteome</keyword>
<evidence type="ECO:0000256" key="4">
    <source>
        <dbReference type="ARBA" id="ARBA00023027"/>
    </source>
</evidence>
<dbReference type="AlphaFoldDB" id="A0AAW2BR12"/>
<protein>
    <recommendedName>
        <fullName evidence="5">TIR domain-containing protein</fullName>
    </recommendedName>
</protein>
<dbReference type="InterPro" id="IPR042197">
    <property type="entry name" value="Apaf_helical"/>
</dbReference>
<dbReference type="InterPro" id="IPR058192">
    <property type="entry name" value="WHD_ROQ1-like"/>
</dbReference>
<dbReference type="Pfam" id="PF00931">
    <property type="entry name" value="NB-ARC"/>
    <property type="match status" value="1"/>
</dbReference>
<dbReference type="EMBL" id="JAZDWU010000010">
    <property type="protein sequence ID" value="KAK9987637.1"/>
    <property type="molecule type" value="Genomic_DNA"/>
</dbReference>
<dbReference type="InterPro" id="IPR032675">
    <property type="entry name" value="LRR_dom_sf"/>
</dbReference>
<dbReference type="SUPFAM" id="SSF52058">
    <property type="entry name" value="L domain-like"/>
    <property type="match status" value="1"/>
</dbReference>
<accession>A0AAW2BR12</accession>
<sequence length="1267" mass="145618">MAPLTTKGTSSSSFTQRYKYDVFLSFRGEDTRNGFTSNLNGILCHNGINTFMDDRLQRGEKIPAKLLEAIESSKISIIVFSKNYAFSTWCLDELVKILECKNNGQVVFPVFYKVDPSDVRNQKGNFGEALAKHEQKFKDDKEKVQRWRAALNEASNISGWHYKNDHPQFRFIKEIFEETLSAKLNHTQGFVVKYPVGIDSRIEEISCQLDIESKDVRMLVIHGLPGIGKTTIAKAIFNLIAYHFEGSSFLEDVREKSRTNDGILQLQQVLYSEILGGGNLKAHSVFKRINVIMEMLHHKRILLILDDVETLVQVENLLGKCDWFASGSRIIVTTREEKVLSTLQKDCHLTYYNYKVKELNKHESRELFYQHAFKRNKPTKDYLKLVDQFLHYANGLPLALKTIGADLYKRNIHYWKSILEKYKIFPNPNILQVLKISYDGLDPTQRDIFLDIACLFKGFRKEFIVDILQSSYSYDPLCDIEKLIDKCLIVVEDGKLSMHNLIQQMGFEIVRQESKLSKKPKKLLCYEDAPEVLIGDTGLDEIRGISLCLPQPRNMKLNLEKMKGLKYLRIRNVICEDLKSLPNGLRLLDCSEFPLSFFPSTFEPTKLVILKMRRSHIELDEHFERCRFETLKYMDFSNCKNIKKVPNLLVISPNIKHLNLRKCINLVEVHRSVGLLQELATWDLSYCQNLRILPRNLQLRSLRWFRFYWCGSLMQRMEGLGLLSSIGNLSSLDGLTISLKLVKDSSKISNLRNLRSLILYDCESIPKAMNTSGCFPKLEYLGFVNSNITTLPEIARICPQLKTLNIHCCWNLLQIPKLPPCIQAVCAGGCNSLNLQCRRRLLSQFRDLIRLPQNLACGYSSMGSSHQEFGSELGFASKWPSYNLALPGTTIPEWFNHQSDGCSILFSVSQKFSSFVFCVALNVKLLKVNMPIQGEWFSCSIYLFINGFEERLAIGNFSLDSLNLMWFLYISDRHNLLKRIILGDRNDVTLRCKILNFHSSKAKVTIKMCGVHVACICPPRNSIVHKILKVACLDEGLNFFLSKVAAEVLPCKQEMVRRFETQNAYYCPLCKIAEDSVLHLFQSCPYAKGMWYGGRWGFRIEIIQAKSVKEFIEQILDPPKELLAERVTKDEFTLYAVMAMKILWDAREKAMVSNSKASINQLAHHLNTQYDDFKLRSLGTTRGTEEQNRESTWTKPPDQLVKLNFDASCDQNNVGLDVVVRNQEGSPLKKKKIKKEGNDRAIRRGRSLCSKMGNAIGKMRRDLNKLW</sequence>
<dbReference type="GO" id="GO:0007165">
    <property type="term" value="P:signal transduction"/>
    <property type="evidence" value="ECO:0007669"/>
    <property type="project" value="InterPro"/>
</dbReference>
<evidence type="ECO:0000256" key="2">
    <source>
        <dbReference type="ARBA" id="ARBA00022737"/>
    </source>
</evidence>
<evidence type="ECO:0000259" key="5">
    <source>
        <dbReference type="PROSITE" id="PS50104"/>
    </source>
</evidence>
<dbReference type="SUPFAM" id="SSF52540">
    <property type="entry name" value="P-loop containing nucleoside triphosphate hydrolases"/>
    <property type="match status" value="1"/>
</dbReference>
<keyword evidence="3" id="KW-0611">Plant defense</keyword>
<proteinExistence type="predicted"/>
<dbReference type="SMART" id="SM00382">
    <property type="entry name" value="AAA"/>
    <property type="match status" value="1"/>
</dbReference>
<dbReference type="InterPro" id="IPR036390">
    <property type="entry name" value="WH_DNA-bd_sf"/>
</dbReference>
<dbReference type="Proteomes" id="UP001459277">
    <property type="component" value="Unassembled WGS sequence"/>
</dbReference>
<dbReference type="Pfam" id="PF01582">
    <property type="entry name" value="TIR"/>
    <property type="match status" value="1"/>
</dbReference>
<dbReference type="PROSITE" id="PS50104">
    <property type="entry name" value="TIR"/>
    <property type="match status" value="1"/>
</dbReference>
<dbReference type="PRINTS" id="PR00364">
    <property type="entry name" value="DISEASERSIST"/>
</dbReference>
<dbReference type="GO" id="GO:0006952">
    <property type="term" value="P:defense response"/>
    <property type="evidence" value="ECO:0007669"/>
    <property type="project" value="UniProtKB-KW"/>
</dbReference>
<dbReference type="SUPFAM" id="SSF46785">
    <property type="entry name" value="Winged helix' DNA-binding domain"/>
    <property type="match status" value="1"/>
</dbReference>
<keyword evidence="2" id="KW-0677">Repeat</keyword>
<evidence type="ECO:0000256" key="1">
    <source>
        <dbReference type="ARBA" id="ARBA00022614"/>
    </source>
</evidence>
<dbReference type="GO" id="GO:0043531">
    <property type="term" value="F:ADP binding"/>
    <property type="evidence" value="ECO:0007669"/>
    <property type="project" value="InterPro"/>
</dbReference>
<reference evidence="6 7" key="1">
    <citation type="submission" date="2024-01" db="EMBL/GenBank/DDBJ databases">
        <title>A telomere-to-telomere, gap-free genome of sweet tea (Lithocarpus litseifolius).</title>
        <authorList>
            <person name="Zhou J."/>
        </authorList>
    </citation>
    <scope>NUCLEOTIDE SEQUENCE [LARGE SCALE GENOMIC DNA]</scope>
    <source>
        <strain evidence="6">Zhou-2022a</strain>
        <tissue evidence="6">Leaf</tissue>
    </source>
</reference>
<name>A0AAW2BR12_9ROSI</name>
<dbReference type="PANTHER" id="PTHR11017">
    <property type="entry name" value="LEUCINE-RICH REPEAT-CONTAINING PROTEIN"/>
    <property type="match status" value="1"/>
</dbReference>
<dbReference type="InterPro" id="IPR000157">
    <property type="entry name" value="TIR_dom"/>
</dbReference>
<dbReference type="Gene3D" id="3.40.50.300">
    <property type="entry name" value="P-loop containing nucleotide triphosphate hydrolases"/>
    <property type="match status" value="1"/>
</dbReference>
<dbReference type="SMART" id="SM00255">
    <property type="entry name" value="TIR"/>
    <property type="match status" value="1"/>
</dbReference>
<dbReference type="FunFam" id="3.40.50.10140:FF:000007">
    <property type="entry name" value="Disease resistance protein (TIR-NBS-LRR class)"/>
    <property type="match status" value="1"/>
</dbReference>
<dbReference type="PANTHER" id="PTHR11017:SF570">
    <property type="entry name" value="DISEASE RESISTANCE PROTEIN (TIR-NBS CLASS)-RELATED"/>
    <property type="match status" value="1"/>
</dbReference>
<keyword evidence="1" id="KW-0433">Leucine-rich repeat</keyword>
<dbReference type="InterPro" id="IPR044974">
    <property type="entry name" value="Disease_R_plants"/>
</dbReference>
<feature type="domain" description="TIR" evidence="5">
    <location>
        <begin position="18"/>
        <end position="179"/>
    </location>
</feature>
<evidence type="ECO:0000313" key="7">
    <source>
        <dbReference type="Proteomes" id="UP001459277"/>
    </source>
</evidence>
<evidence type="ECO:0000313" key="6">
    <source>
        <dbReference type="EMBL" id="KAK9987637.1"/>
    </source>
</evidence>